<keyword evidence="1" id="KW-0150">Chloroplast</keyword>
<evidence type="ECO:0000313" key="1">
    <source>
        <dbReference type="EMBL" id="SCW22544.1"/>
    </source>
</evidence>
<gene>
    <name evidence="1" type="primary">ycf34</name>
    <name evidence="1" type="ORF">J0237_86</name>
</gene>
<proteinExistence type="predicted"/>
<dbReference type="InterPro" id="IPR019656">
    <property type="entry name" value="Uncharacterised_Ycf34"/>
</dbReference>
<name>A0A1G4NVB0_9FLOR</name>
<reference evidence="1" key="1">
    <citation type="submission" date="2016-10" db="EMBL/GenBank/DDBJ databases">
        <title>Chloroplast genomes as a tool to resolve red algal phylogenies: a case study in the Nemaliales.</title>
        <authorList>
            <person name="Costa J.F."/>
            <person name="Lin S.M."/>
            <person name="Macaya E.C."/>
            <person name="Fernandez-Garcia C."/>
            <person name="Verbruggen H."/>
        </authorList>
    </citation>
    <scope>NUCLEOTIDE SEQUENCE</scope>
</reference>
<dbReference type="GeneID" id="29999263"/>
<accession>A0A1G4NVB0</accession>
<reference evidence="1" key="2">
    <citation type="submission" date="2016-10" db="EMBL/GenBank/DDBJ databases">
        <authorList>
            <person name="de Groot N.N."/>
        </authorList>
    </citation>
    <scope>NUCLEOTIDE SEQUENCE</scope>
</reference>
<evidence type="ECO:0008006" key="2">
    <source>
        <dbReference type="Google" id="ProtNLM"/>
    </source>
</evidence>
<organism evidence="1">
    <name type="scientific">Liagora harveyana</name>
    <dbReference type="NCBI Taxonomy" id="406718"/>
    <lineage>
        <taxon>Eukaryota</taxon>
        <taxon>Rhodophyta</taxon>
        <taxon>Florideophyceae</taxon>
        <taxon>Nemaliophycidae</taxon>
        <taxon>Nemaliales</taxon>
        <taxon>Liagoraceae</taxon>
        <taxon>Liagora</taxon>
    </lineage>
</organism>
<dbReference type="Pfam" id="PF10718">
    <property type="entry name" value="Ycf34"/>
    <property type="match status" value="1"/>
</dbReference>
<geneLocation type="chloroplast" evidence="1"/>
<dbReference type="AlphaFoldDB" id="A0A1G4NVB0"/>
<sequence length="78" mass="9336">MCICINCIYVHRCSTYSFITMQHYNIGYHQLQNNLFHPFNPILNANYLENNNEIQIDWDVIECLSFVEKPGYWQNSSQ</sequence>
<keyword evidence="1" id="KW-0934">Plastid</keyword>
<dbReference type="RefSeq" id="YP_009314290.1">
    <property type="nucleotide sequence ID" value="NC_031661.1"/>
</dbReference>
<protein>
    <recommendedName>
        <fullName evidence="2">Ycf34</fullName>
    </recommendedName>
</protein>
<dbReference type="EMBL" id="LT622869">
    <property type="protein sequence ID" value="SCW22544.1"/>
    <property type="molecule type" value="Genomic_DNA"/>
</dbReference>